<dbReference type="AlphaFoldDB" id="A0A8X6X6Z8"/>
<evidence type="ECO:0000313" key="2">
    <source>
        <dbReference type="EMBL" id="GFY47949.1"/>
    </source>
</evidence>
<accession>A0A8X6X6Z8</accession>
<organism evidence="2 3">
    <name type="scientific">Trichonephila inaurata madagascariensis</name>
    <dbReference type="NCBI Taxonomy" id="2747483"/>
    <lineage>
        <taxon>Eukaryota</taxon>
        <taxon>Metazoa</taxon>
        <taxon>Ecdysozoa</taxon>
        <taxon>Arthropoda</taxon>
        <taxon>Chelicerata</taxon>
        <taxon>Arachnida</taxon>
        <taxon>Araneae</taxon>
        <taxon>Araneomorphae</taxon>
        <taxon>Entelegynae</taxon>
        <taxon>Araneoidea</taxon>
        <taxon>Nephilidae</taxon>
        <taxon>Trichonephila</taxon>
        <taxon>Trichonephila inaurata</taxon>
    </lineage>
</organism>
<feature type="region of interest" description="Disordered" evidence="1">
    <location>
        <begin position="49"/>
        <end position="77"/>
    </location>
</feature>
<dbReference type="Proteomes" id="UP000886998">
    <property type="component" value="Unassembled WGS sequence"/>
</dbReference>
<proteinExistence type="predicted"/>
<keyword evidence="3" id="KW-1185">Reference proteome</keyword>
<gene>
    <name evidence="2" type="ORF">TNIN_175811</name>
</gene>
<reference evidence="2" key="1">
    <citation type="submission" date="2020-08" db="EMBL/GenBank/DDBJ databases">
        <title>Multicomponent nature underlies the extraordinary mechanical properties of spider dragline silk.</title>
        <authorList>
            <person name="Kono N."/>
            <person name="Nakamura H."/>
            <person name="Mori M."/>
            <person name="Yoshida Y."/>
            <person name="Ohtoshi R."/>
            <person name="Malay A.D."/>
            <person name="Moran D.A.P."/>
            <person name="Tomita M."/>
            <person name="Numata K."/>
            <person name="Arakawa K."/>
        </authorList>
    </citation>
    <scope>NUCLEOTIDE SEQUENCE</scope>
</reference>
<protein>
    <submittedName>
        <fullName evidence="2">Uncharacterized protein</fullName>
    </submittedName>
</protein>
<dbReference type="OrthoDB" id="6426732at2759"/>
<sequence>MDSRYDSFDRPFPARVVPLPTNLVPPSASDLTHLLLKLHLFLTAKTTLNSAHQTPPEPMTDPLALPNTVPNDQSEGRDHLVLGGELELADEEKFGSVTGGEVGLLAGSCSSSVEAEGVLSIEGGCPLVLDGLR</sequence>
<evidence type="ECO:0000313" key="3">
    <source>
        <dbReference type="Proteomes" id="UP000886998"/>
    </source>
</evidence>
<comment type="caution">
    <text evidence="2">The sequence shown here is derived from an EMBL/GenBank/DDBJ whole genome shotgun (WGS) entry which is preliminary data.</text>
</comment>
<evidence type="ECO:0000256" key="1">
    <source>
        <dbReference type="SAM" id="MobiDB-lite"/>
    </source>
</evidence>
<name>A0A8X6X6Z8_9ARAC</name>
<dbReference type="EMBL" id="BMAV01006215">
    <property type="protein sequence ID" value="GFY47949.1"/>
    <property type="molecule type" value="Genomic_DNA"/>
</dbReference>